<sequence length="125" mass="14498">MKKWSLIFCLLFLLFSSALPVDAASPFTLEKTYRITETELSRLESDLDRALDEKGKQKEQSERLRKQLKTLEIQSVERKKALETVRKSFEEYAEEERKKQKRLRRERNAAIGLAGLLAVALVARA</sequence>
<name>H1CY11_9FIRM</name>
<dbReference type="HOGENOM" id="CLU_1989086_0_0_9"/>
<evidence type="ECO:0000313" key="4">
    <source>
        <dbReference type="Proteomes" id="UP000003277"/>
    </source>
</evidence>
<feature type="coiled-coil region" evidence="1">
    <location>
        <begin position="33"/>
        <end position="109"/>
    </location>
</feature>
<feature type="chain" id="PRO_5003548505" evidence="2">
    <location>
        <begin position="24"/>
        <end position="125"/>
    </location>
</feature>
<evidence type="ECO:0000256" key="2">
    <source>
        <dbReference type="SAM" id="SignalP"/>
    </source>
</evidence>
<evidence type="ECO:0000313" key="3">
    <source>
        <dbReference type="EMBL" id="EHO63889.1"/>
    </source>
</evidence>
<dbReference type="PATRIC" id="fig|742743.3.peg.252"/>
<keyword evidence="2" id="KW-0732">Signal</keyword>
<protein>
    <submittedName>
        <fullName evidence="3">Uncharacterized protein</fullName>
    </submittedName>
</protein>
<proteinExistence type="predicted"/>
<dbReference type="AlphaFoldDB" id="H1CY11"/>
<evidence type="ECO:0000256" key="1">
    <source>
        <dbReference type="SAM" id="Coils"/>
    </source>
</evidence>
<dbReference type="EMBL" id="ADLT01000007">
    <property type="protein sequence ID" value="EHO63889.1"/>
    <property type="molecule type" value="Genomic_DNA"/>
</dbReference>
<feature type="signal peptide" evidence="2">
    <location>
        <begin position="1"/>
        <end position="23"/>
    </location>
</feature>
<keyword evidence="1" id="KW-0175">Coiled coil</keyword>
<organism evidence="3 4">
    <name type="scientific">Dialister succinatiphilus YIT 11850</name>
    <dbReference type="NCBI Taxonomy" id="742743"/>
    <lineage>
        <taxon>Bacteria</taxon>
        <taxon>Bacillati</taxon>
        <taxon>Bacillota</taxon>
        <taxon>Negativicutes</taxon>
        <taxon>Veillonellales</taxon>
        <taxon>Veillonellaceae</taxon>
        <taxon>Dialister</taxon>
    </lineage>
</organism>
<keyword evidence="4" id="KW-1185">Reference proteome</keyword>
<dbReference type="STRING" id="742743.HMPREF9453_00249"/>
<dbReference type="Proteomes" id="UP000003277">
    <property type="component" value="Unassembled WGS sequence"/>
</dbReference>
<accession>H1CY11</accession>
<gene>
    <name evidence="3" type="ORF">HMPREF9453_00249</name>
</gene>
<reference evidence="3 4" key="1">
    <citation type="submission" date="2011-11" db="EMBL/GenBank/DDBJ databases">
        <title>The Genome Sequence of Dialister succinatiphilus YIT 11850.</title>
        <authorList>
            <consortium name="The Broad Institute Genome Sequencing Platform"/>
            <person name="Earl A."/>
            <person name="Ward D."/>
            <person name="Feldgarden M."/>
            <person name="Gevers D."/>
            <person name="Morotomi M."/>
            <person name="Young S.K."/>
            <person name="Zeng Q."/>
            <person name="Gargeya S."/>
            <person name="Fitzgerald M."/>
            <person name="Haas B."/>
            <person name="Abouelleil A."/>
            <person name="Alvarado L."/>
            <person name="Arachchi H.M."/>
            <person name="Berlin A."/>
            <person name="Brown A."/>
            <person name="Chapman S.B."/>
            <person name="Dunbar C."/>
            <person name="Gearin G."/>
            <person name="Goldberg J."/>
            <person name="Griggs A."/>
            <person name="Gujja S."/>
            <person name="Heiman D."/>
            <person name="Howarth C."/>
            <person name="Lui A."/>
            <person name="MacDonald P.J.P."/>
            <person name="Montmayeur A."/>
            <person name="Murphy C."/>
            <person name="Neiman D."/>
            <person name="Pearson M."/>
            <person name="Priest M."/>
            <person name="Roberts A."/>
            <person name="Saif S."/>
            <person name="Shea T."/>
            <person name="Sisk P."/>
            <person name="Stolte C."/>
            <person name="Sykes S."/>
            <person name="Wortman J."/>
            <person name="Nusbaum C."/>
            <person name="Birren B."/>
        </authorList>
    </citation>
    <scope>NUCLEOTIDE SEQUENCE [LARGE SCALE GENOMIC DNA]</scope>
    <source>
        <strain evidence="3 4">YIT 11850</strain>
    </source>
</reference>
<comment type="caution">
    <text evidence="3">The sequence shown here is derived from an EMBL/GenBank/DDBJ whole genome shotgun (WGS) entry which is preliminary data.</text>
</comment>